<dbReference type="Proteomes" id="UP000322234">
    <property type="component" value="Unassembled WGS sequence"/>
</dbReference>
<evidence type="ECO:0000313" key="2">
    <source>
        <dbReference type="Proteomes" id="UP000322234"/>
    </source>
</evidence>
<dbReference type="AlphaFoldDB" id="A0A6B0RX29"/>
<gene>
    <name evidence="1" type="ORF">E5288_WYG000970</name>
</gene>
<comment type="caution">
    <text evidence="1">The sequence shown here is derived from an EMBL/GenBank/DDBJ whole genome shotgun (WGS) entry which is preliminary data.</text>
</comment>
<keyword evidence="2" id="KW-1185">Reference proteome</keyword>
<accession>A0A6B0RX29</accession>
<evidence type="ECO:0000313" key="1">
    <source>
        <dbReference type="EMBL" id="MXQ92534.1"/>
    </source>
</evidence>
<reference evidence="1" key="1">
    <citation type="submission" date="2019-10" db="EMBL/GenBank/DDBJ databases">
        <title>The sequence and de novo assembly of the wild yak genome.</title>
        <authorList>
            <person name="Liu Y."/>
        </authorList>
    </citation>
    <scope>NUCLEOTIDE SEQUENCE [LARGE SCALE GENOMIC DNA]</scope>
    <source>
        <strain evidence="1">WY2019</strain>
    </source>
</reference>
<name>A0A6B0RX29_9CETA</name>
<protein>
    <submittedName>
        <fullName evidence="1">Uncharacterized protein</fullName>
    </submittedName>
</protein>
<proteinExistence type="predicted"/>
<organism evidence="1 2">
    <name type="scientific">Bos mutus</name>
    <name type="common">wild yak</name>
    <dbReference type="NCBI Taxonomy" id="72004"/>
    <lineage>
        <taxon>Eukaryota</taxon>
        <taxon>Metazoa</taxon>
        <taxon>Chordata</taxon>
        <taxon>Craniata</taxon>
        <taxon>Vertebrata</taxon>
        <taxon>Euteleostomi</taxon>
        <taxon>Mammalia</taxon>
        <taxon>Eutheria</taxon>
        <taxon>Laurasiatheria</taxon>
        <taxon>Artiodactyla</taxon>
        <taxon>Ruminantia</taxon>
        <taxon>Pecora</taxon>
        <taxon>Bovidae</taxon>
        <taxon>Bovinae</taxon>
        <taxon>Bos</taxon>
    </lineage>
</organism>
<dbReference type="EMBL" id="VBQZ03000083">
    <property type="protein sequence ID" value="MXQ92534.1"/>
    <property type="molecule type" value="Genomic_DNA"/>
</dbReference>
<sequence>MLLSPPPEVYTSTPLFREALVCWGWNELGEYVCVFLHSCTLCKTQHPPFKAKAPGCPQQGLDMERGHHLQSLGEYTLAHTSALRAGDFLSLQMNLQLQHSVTVDCVDSVSQTEALMCQISCQGHETQWWILSKWLPVQDGVRTTQRELSGSVVECGVMERRKAAVPDHDWRHQEELSRGRDS</sequence>